<dbReference type="PANTHER" id="PTHR13268">
    <property type="entry name" value="BREAST CARCINOMA AMPLIFIED SEQUENCE 3"/>
    <property type="match status" value="1"/>
</dbReference>
<feature type="region of interest" description="Disordered" evidence="1">
    <location>
        <begin position="903"/>
        <end position="932"/>
    </location>
</feature>
<feature type="compositionally biased region" description="Low complexity" evidence="1">
    <location>
        <begin position="382"/>
        <end position="395"/>
    </location>
</feature>
<feature type="region of interest" description="Disordered" evidence="1">
    <location>
        <begin position="1167"/>
        <end position="1264"/>
    </location>
</feature>
<name>A0AAD6IY89_DREDA</name>
<dbReference type="InterPro" id="IPR015943">
    <property type="entry name" value="WD40/YVTN_repeat-like_dom_sf"/>
</dbReference>
<evidence type="ECO:0000256" key="1">
    <source>
        <dbReference type="SAM" id="MobiDB-lite"/>
    </source>
</evidence>
<sequence>MPAPPSFDAPIPTSPYNNAYSQQVAHRQALLQRSQANTLNPHPGAGGSSGNGHAASNNSGSGAPADCKSLIGGRFKIYPREFPLTSMPRRKSRRPDIDSTRAFPQVQPQQVQQKTTSPLLSAFTSAASSSLPFNLLGNSSPPPPSISPQVFGTSPNLQYPGGAAPVAGEYSNPGANGGQQNISIPNSFPRSFLSQVAQTGPGGAPHAISPPTGGGVPGRGLQHHVSYPSFPEHKGSSVYATSPTPSHLSGRGGGSRPPAHSGHLRPGDGGWAFSFDVLDDLEGNIGSDSAQKASGSGVAGTDVVCLGWEGGVDVWKVGRGVVELVARMSGLPGTVVGAKLLPTPRRDDASAHLRPLICLVMHSPVLPKHPDDDNEHEQSPTPSENSRPASAASNRSSEHIAPQTQAEEYQTSVEIYSLSRRTHVATLYKSPLIPVGIGGIPAPLGIRVEVSNIGGTGNVVAVGIAGTGEVFLFGDSKPSGSRKRKSGAAGDRSWNCWGKIWTNIYVEGRGSSSGSFNEFNSENLPTSKAGMPIFSLEGRWLSYCPPSPSAQALRMGTPFPSVGGFATGGLNLPTTVVPQPQANTYVDVPEDEPILNRVAREVTQEVIRGAKWMGEQGIRAMKNYWNGYSSASTSNGNSPPGAGIKIGPNPAGTDGVSALGMQVQEMRERERELAALGPGSGISPGKNGYGLQSGGANGGLATNGSSSDPVVISIIDLGKSMAQTHKNEPLTPQTTFQPLQGASFLSFAPGGLALLVVSNKGDVVHVWDLLKGMHQPPASPTAQAGKSTASAADASAIAVNGRLANGHHAGRHVRQIARFTRMTVAHVVDVVWSGLKGDKLAIVTEKGTVHFYDMPGNAYQWPPPKRSVPQPKTPQGGVGGIVSSAGQAAASLLTNAQPLVVAARRRRRSSSGSVSGYGTSTGKDSTLGSSGNSVAQANATVHRVSLPYGPGTPGMGFVRFLGGKEYGFVAMIGGGTLRIYESKTSAVARRKSSSHDGGVVTTGWLEYELPGLPDGTAAGIQEPVDDDTNEEPTSPISVADETPKAEPTVLPGYWGGKMPLQQTTLQKHKELQKELVETPLSYAEIDTNPPYPPIHSDRHVTLSVFKEESSIAASTTWHLNAPPSNDLVWVFGRTIPFEKLDIGFAKGEVEFVDGSDGLVEAMESGMRIEGRQQPLPQQVPRPTRKPRVQTPPQISEVSEDPTTMIFEIPSSTTISAAPKASKKEGAGGEKKKKKKAKRVENFGDEGFFEQGAEVLDENKRAQQA</sequence>
<feature type="region of interest" description="Disordered" evidence="1">
    <location>
        <begin position="1016"/>
        <end position="1045"/>
    </location>
</feature>
<dbReference type="PANTHER" id="PTHR13268:SF0">
    <property type="entry name" value="BCAS3 MICROTUBULE ASSOCIATED CELL MIGRATION FACTOR"/>
    <property type="match status" value="1"/>
</dbReference>
<dbReference type="SUPFAM" id="SSF75011">
    <property type="entry name" value="3-carboxy-cis,cis-mucoante lactonizing enzyme"/>
    <property type="match status" value="1"/>
</dbReference>
<feature type="region of interest" description="Disordered" evidence="1">
    <location>
        <begin position="37"/>
        <end position="62"/>
    </location>
</feature>
<feature type="compositionally biased region" description="Low complexity" evidence="1">
    <location>
        <begin position="104"/>
        <end position="116"/>
    </location>
</feature>
<feature type="region of interest" description="Disordered" evidence="1">
    <location>
        <begin position="364"/>
        <end position="406"/>
    </location>
</feature>
<comment type="caution">
    <text evidence="2">The sequence shown here is derived from an EMBL/GenBank/DDBJ whole genome shotgun (WGS) entry which is preliminary data.</text>
</comment>
<evidence type="ECO:0000313" key="3">
    <source>
        <dbReference type="Proteomes" id="UP001221413"/>
    </source>
</evidence>
<dbReference type="GO" id="GO:0006914">
    <property type="term" value="P:autophagy"/>
    <property type="evidence" value="ECO:0007669"/>
    <property type="project" value="InterPro"/>
</dbReference>
<dbReference type="Proteomes" id="UP001221413">
    <property type="component" value="Unassembled WGS sequence"/>
</dbReference>
<proteinExistence type="predicted"/>
<feature type="compositionally biased region" description="Low complexity" evidence="1">
    <location>
        <begin position="1171"/>
        <end position="1181"/>
    </location>
</feature>
<protein>
    <submittedName>
        <fullName evidence="2">Uncharacterized protein</fullName>
    </submittedName>
</protein>
<keyword evidence="3" id="KW-1185">Reference proteome</keyword>
<dbReference type="AlphaFoldDB" id="A0AAD6IY89"/>
<feature type="compositionally biased region" description="Polar residues" evidence="1">
    <location>
        <begin position="178"/>
        <end position="198"/>
    </location>
</feature>
<organism evidence="2 3">
    <name type="scientific">Drechslerella dactyloides</name>
    <name type="common">Nematode-trapping fungus</name>
    <name type="synonym">Arthrobotrys dactyloides</name>
    <dbReference type="NCBI Taxonomy" id="74499"/>
    <lineage>
        <taxon>Eukaryota</taxon>
        <taxon>Fungi</taxon>
        <taxon>Dikarya</taxon>
        <taxon>Ascomycota</taxon>
        <taxon>Pezizomycotina</taxon>
        <taxon>Orbiliomycetes</taxon>
        <taxon>Orbiliales</taxon>
        <taxon>Orbiliaceae</taxon>
        <taxon>Drechslerella</taxon>
    </lineage>
</organism>
<gene>
    <name evidence="2" type="ORF">Dda_3600</name>
</gene>
<dbReference type="InterPro" id="IPR045142">
    <property type="entry name" value="BCAS3-like"/>
</dbReference>
<dbReference type="GO" id="GO:0042594">
    <property type="term" value="P:response to starvation"/>
    <property type="evidence" value="ECO:0007669"/>
    <property type="project" value="TreeGrafter"/>
</dbReference>
<feature type="compositionally biased region" description="Low complexity" evidence="1">
    <location>
        <begin position="51"/>
        <end position="62"/>
    </location>
</feature>
<feature type="compositionally biased region" description="Polar residues" evidence="1">
    <location>
        <begin position="917"/>
        <end position="932"/>
    </location>
</feature>
<feature type="region of interest" description="Disordered" evidence="1">
    <location>
        <begin position="82"/>
        <end position="116"/>
    </location>
</feature>
<dbReference type="EMBL" id="JAQGDS010000004">
    <property type="protein sequence ID" value="KAJ6260939.1"/>
    <property type="molecule type" value="Genomic_DNA"/>
</dbReference>
<dbReference type="Gene3D" id="2.130.10.10">
    <property type="entry name" value="YVTN repeat-like/Quinoprotein amine dehydrogenase"/>
    <property type="match status" value="1"/>
</dbReference>
<evidence type="ECO:0000313" key="2">
    <source>
        <dbReference type="EMBL" id="KAJ6260939.1"/>
    </source>
</evidence>
<reference evidence="2" key="1">
    <citation type="submission" date="2023-01" db="EMBL/GenBank/DDBJ databases">
        <title>The chitinases involved in constricting ring structure development in the nematode-trapping fungus Drechslerella dactyloides.</title>
        <authorList>
            <person name="Wang R."/>
            <person name="Zhang L."/>
            <person name="Tang P."/>
            <person name="Li S."/>
            <person name="Liang L."/>
        </authorList>
    </citation>
    <scope>NUCLEOTIDE SEQUENCE</scope>
    <source>
        <strain evidence="2">YMF1.00031</strain>
    </source>
</reference>
<feature type="compositionally biased region" description="Polar residues" evidence="1">
    <location>
        <begin position="238"/>
        <end position="247"/>
    </location>
</feature>
<accession>A0AAD6IY89</accession>
<dbReference type="GO" id="GO:0005737">
    <property type="term" value="C:cytoplasm"/>
    <property type="evidence" value="ECO:0007669"/>
    <property type="project" value="TreeGrafter"/>
</dbReference>
<feature type="region of interest" description="Disordered" evidence="1">
    <location>
        <begin position="134"/>
        <end position="266"/>
    </location>
</feature>